<evidence type="ECO:0000256" key="2">
    <source>
        <dbReference type="ARBA" id="ARBA00022448"/>
    </source>
</evidence>
<dbReference type="GO" id="GO:0006887">
    <property type="term" value="P:exocytosis"/>
    <property type="evidence" value="ECO:0007669"/>
    <property type="project" value="UniProtKB-KW"/>
</dbReference>
<dbReference type="Gene3D" id="1.20.58.1210">
    <property type="entry name" value="Exo84p, N-terminal helical domain"/>
    <property type="match status" value="1"/>
</dbReference>
<evidence type="ECO:0000313" key="7">
    <source>
        <dbReference type="Proteomes" id="UP000276133"/>
    </source>
</evidence>
<dbReference type="Pfam" id="PF16528">
    <property type="entry name" value="Exo84_C"/>
    <property type="match status" value="1"/>
</dbReference>
<dbReference type="OrthoDB" id="642193at2759"/>
<evidence type="ECO:0000256" key="3">
    <source>
        <dbReference type="ARBA" id="ARBA00022483"/>
    </source>
</evidence>
<comment type="similarity">
    <text evidence="1">Belongs to the EXO84 family.</text>
</comment>
<dbReference type="Gene3D" id="2.30.29.30">
    <property type="entry name" value="Pleckstrin-homology domain (PH domain)/Phosphotyrosine-binding domain (PTB)"/>
    <property type="match status" value="1"/>
</dbReference>
<name>A0A3M7QM49_BRAPC</name>
<dbReference type="PANTHER" id="PTHR21426:SF12">
    <property type="entry name" value="EXOCYST COMPLEX COMPONENT 8"/>
    <property type="match status" value="1"/>
</dbReference>
<dbReference type="AlphaFoldDB" id="A0A3M7QM49"/>
<dbReference type="EMBL" id="REGN01005671">
    <property type="protein sequence ID" value="RNA12506.1"/>
    <property type="molecule type" value="Genomic_DNA"/>
</dbReference>
<dbReference type="InterPro" id="IPR033961">
    <property type="entry name" value="Exo84"/>
</dbReference>
<keyword evidence="3" id="KW-0268">Exocytosis</keyword>
<organism evidence="6 7">
    <name type="scientific">Brachionus plicatilis</name>
    <name type="common">Marine rotifer</name>
    <name type="synonym">Brachionus muelleri</name>
    <dbReference type="NCBI Taxonomy" id="10195"/>
    <lineage>
        <taxon>Eukaryota</taxon>
        <taxon>Metazoa</taxon>
        <taxon>Spiralia</taxon>
        <taxon>Gnathifera</taxon>
        <taxon>Rotifera</taxon>
        <taxon>Eurotatoria</taxon>
        <taxon>Monogononta</taxon>
        <taxon>Pseudotrocha</taxon>
        <taxon>Ploima</taxon>
        <taxon>Brachionidae</taxon>
        <taxon>Brachionus</taxon>
    </lineage>
</organism>
<accession>A0A3M7QM49</accession>
<dbReference type="InterPro" id="IPR011993">
    <property type="entry name" value="PH-like_dom_sf"/>
</dbReference>
<keyword evidence="7" id="KW-1185">Reference proteome</keyword>
<keyword evidence="2" id="KW-0813">Transport</keyword>
<evidence type="ECO:0000259" key="5">
    <source>
        <dbReference type="Pfam" id="PF16528"/>
    </source>
</evidence>
<dbReference type="GO" id="GO:0015031">
    <property type="term" value="P:protein transport"/>
    <property type="evidence" value="ECO:0007669"/>
    <property type="project" value="UniProtKB-KW"/>
</dbReference>
<dbReference type="SUPFAM" id="SSF74788">
    <property type="entry name" value="Cullin repeat-like"/>
    <property type="match status" value="1"/>
</dbReference>
<feature type="domain" description="Exocyst component Exo84 C-terminal" evidence="5">
    <location>
        <begin position="304"/>
        <end position="475"/>
    </location>
</feature>
<dbReference type="GO" id="GO:0006893">
    <property type="term" value="P:Golgi to plasma membrane transport"/>
    <property type="evidence" value="ECO:0007669"/>
    <property type="project" value="TreeGrafter"/>
</dbReference>
<dbReference type="SUPFAM" id="SSF50729">
    <property type="entry name" value="PH domain-like"/>
    <property type="match status" value="1"/>
</dbReference>
<dbReference type="InterPro" id="IPR032403">
    <property type="entry name" value="Exo84_C"/>
</dbReference>
<proteinExistence type="inferred from homology"/>
<evidence type="ECO:0000313" key="6">
    <source>
        <dbReference type="EMBL" id="RNA12506.1"/>
    </source>
</evidence>
<keyword evidence="4" id="KW-0653">Protein transport</keyword>
<protein>
    <submittedName>
        <fullName evidence="6">Exocyst complex component 8</fullName>
    </submittedName>
</protein>
<reference evidence="6 7" key="1">
    <citation type="journal article" date="2018" name="Sci. Rep.">
        <title>Genomic signatures of local adaptation to the degree of environmental predictability in rotifers.</title>
        <authorList>
            <person name="Franch-Gras L."/>
            <person name="Hahn C."/>
            <person name="Garcia-Roger E.M."/>
            <person name="Carmona M.J."/>
            <person name="Serra M."/>
            <person name="Gomez A."/>
        </authorList>
    </citation>
    <scope>NUCLEOTIDE SEQUENCE [LARGE SCALE GENOMIC DNA]</scope>
    <source>
        <strain evidence="6">HYR1</strain>
    </source>
</reference>
<gene>
    <name evidence="6" type="ORF">BpHYR1_046105</name>
</gene>
<evidence type="ECO:0000256" key="4">
    <source>
        <dbReference type="ARBA" id="ARBA00022927"/>
    </source>
</evidence>
<dbReference type="Proteomes" id="UP000276133">
    <property type="component" value="Unassembled WGS sequence"/>
</dbReference>
<evidence type="ECO:0000256" key="1">
    <source>
        <dbReference type="ARBA" id="ARBA00007210"/>
    </source>
</evidence>
<dbReference type="InterPro" id="IPR042561">
    <property type="entry name" value="Exo84_C_1"/>
</dbReference>
<dbReference type="PANTHER" id="PTHR21426">
    <property type="entry name" value="EXOCYST COMPLEX COMPONENT 8"/>
    <property type="match status" value="1"/>
</dbReference>
<dbReference type="GO" id="GO:0000145">
    <property type="term" value="C:exocyst"/>
    <property type="evidence" value="ECO:0007669"/>
    <property type="project" value="InterPro"/>
</dbReference>
<dbReference type="InterPro" id="IPR016159">
    <property type="entry name" value="Cullin_repeat-like_dom_sf"/>
</dbReference>
<dbReference type="STRING" id="10195.A0A3M7QM49"/>
<dbReference type="Pfam" id="PF08700">
    <property type="entry name" value="VPS51_Exo84_N"/>
    <property type="match status" value="1"/>
</dbReference>
<comment type="caution">
    <text evidence="6">The sequence shown here is derived from an EMBL/GenBank/DDBJ whole genome shotgun (WGS) entry which is preliminary data.</text>
</comment>
<sequence>MDLSVVNLDSLDHANFNVDEFVKMIAAKDIYASKIAETKEKLSRLSTQTAEEIKQNVYKNYTNFMETSKEVGHLESKMNQLRQSLDDQRKLLTLFKNLSANSSTKVDESPSNKSLGGQNSSLSLLLEQVEGCGVIAQKPGRSLLFHSDLEVLHTDDYSLSQKVHAYLLSDALLLTLPQRKRNKSTFSSSAINRHRSNSLIGHTETTNNYQYKFHAFYELDLINILNIEDSKEVRNSFQVSKFPESLIFRCANAHLKKEWLESIENSRKQLLLEMSSKGLNRITEEEEDETDKSAVSVEYEKSKQLRDLFSEFDILLAQRDFEKAVDMLLKIKSSKVHSDSSQHLVYKQKEAELIGILRKDLVQSKERRNSKGVVKTGKRVVNSLIKLKIIDEAIDLFIDYHKHLNSETLRKIKLEESNSIYMNNVLDSFFENLRQSYASFKEQFANLVNYCYSTYLSWCDTEIEILIKKLQSQHYLGRQFDITIENVQLIFLKADEFLSAANFEVKFMFEVKLNRIVEQSIKEQYDILIDASLQRSKLELENTGGNNEQNKQQQIDKFVSDIHLLELKNSSKFDANLIKKCTSSAIQFTRGALLFFVNCLRIYYQDINYFIVENFTKLFKAELKIYTSYIKKLDSIRIGKEDIYNNICLVESVFQIIQEIYLDTSGLSSKHFSDVSDKIVKFKKEYF</sequence>